<keyword evidence="6" id="KW-0966">Cell projection</keyword>
<comment type="subcellular location">
    <subcellularLocation>
        <location evidence="1">Cell projection</location>
        <location evidence="1">Cilium</location>
        <location evidence="1">Flagellum</location>
    </subcellularLocation>
    <subcellularLocation>
        <location evidence="2">Cytoplasm</location>
    </subcellularLocation>
</comment>
<dbReference type="Gene3D" id="2.60.40.10">
    <property type="entry name" value="Immunoglobulins"/>
    <property type="match status" value="6"/>
</dbReference>
<dbReference type="Pfam" id="PF24816">
    <property type="entry name" value="Ig_CFAP65__9th"/>
    <property type="match status" value="1"/>
</dbReference>
<evidence type="ECO:0000256" key="7">
    <source>
        <dbReference type="SAM" id="MobiDB-lite"/>
    </source>
</evidence>
<evidence type="ECO:0008006" key="16">
    <source>
        <dbReference type="Google" id="ProtNLM"/>
    </source>
</evidence>
<feature type="domain" description="CFAP65 seventh Ig-like" evidence="13">
    <location>
        <begin position="862"/>
        <end position="970"/>
    </location>
</feature>
<evidence type="ECO:0000256" key="3">
    <source>
        <dbReference type="ARBA" id="ARBA00022490"/>
    </source>
</evidence>
<keyword evidence="15" id="KW-1185">Reference proteome</keyword>
<dbReference type="KEGG" id="phet:94286418"/>
<dbReference type="InterPro" id="IPR053879">
    <property type="entry name" value="HYDIN_VesB_CFA65-like_Ig"/>
</dbReference>
<comment type="caution">
    <text evidence="14">The sequence shown here is derived from an EMBL/GenBank/DDBJ whole genome shotgun (WGS) entry which is preliminary data.</text>
</comment>
<dbReference type="GO" id="GO:0005737">
    <property type="term" value="C:cytoplasm"/>
    <property type="evidence" value="ECO:0007669"/>
    <property type="project" value="UniProtKB-SubCell"/>
</dbReference>
<evidence type="ECO:0000259" key="11">
    <source>
        <dbReference type="Pfam" id="PF24816"/>
    </source>
</evidence>
<dbReference type="PANTHER" id="PTHR46127">
    <property type="entry name" value="CILIA- AND FLAGELLA-ASSOCIATED PROTEIN 65"/>
    <property type="match status" value="1"/>
</dbReference>
<evidence type="ECO:0000259" key="10">
    <source>
        <dbReference type="Pfam" id="PF24507"/>
    </source>
</evidence>
<dbReference type="Pfam" id="PF22544">
    <property type="entry name" value="HYDIN_VesB_CFA65-like_Ig"/>
    <property type="match status" value="1"/>
</dbReference>
<protein>
    <recommendedName>
        <fullName evidence="16">Abnormal spindle-like microcephaly-associated protein ASH domain-containing protein</fullName>
    </recommendedName>
</protein>
<dbReference type="Pfam" id="PF25249">
    <property type="entry name" value="Ig_CFAP65_7th"/>
    <property type="match status" value="1"/>
</dbReference>
<dbReference type="PANTHER" id="PTHR46127:SF1">
    <property type="entry name" value="CILIA- AND FLAGELLA-ASSOCIATED PROTEIN 65"/>
    <property type="match status" value="1"/>
</dbReference>
<dbReference type="Proteomes" id="UP000674318">
    <property type="component" value="Unassembled WGS sequence"/>
</dbReference>
<feature type="domain" description="CFAP65 eight Ig-like" evidence="12">
    <location>
        <begin position="973"/>
        <end position="1095"/>
    </location>
</feature>
<gene>
    <name evidence="14" type="ORF">JKF63_00289</name>
</gene>
<accession>A0A836HTC5</accession>
<dbReference type="GO" id="GO:0031514">
    <property type="term" value="C:motile cilium"/>
    <property type="evidence" value="ECO:0007669"/>
    <property type="project" value="UniProtKB-SubCell"/>
</dbReference>
<keyword evidence="5" id="KW-0969">Cilium</keyword>
<dbReference type="OrthoDB" id="415597at2759"/>
<dbReference type="InterPro" id="IPR013783">
    <property type="entry name" value="Ig-like_fold"/>
</dbReference>
<dbReference type="InterPro" id="IPR057467">
    <property type="entry name" value="Ig_CFAP65_8th"/>
</dbReference>
<evidence type="ECO:0000313" key="14">
    <source>
        <dbReference type="EMBL" id="KAG5490170.1"/>
    </source>
</evidence>
<dbReference type="Pfam" id="PF24291">
    <property type="entry name" value="Ig_CFAP65"/>
    <property type="match status" value="1"/>
</dbReference>
<dbReference type="GeneID" id="94286418"/>
<feature type="domain" description="CFAP65 fourth Ig-like" evidence="10">
    <location>
        <begin position="360"/>
        <end position="457"/>
    </location>
</feature>
<evidence type="ECO:0000256" key="4">
    <source>
        <dbReference type="ARBA" id="ARBA00022846"/>
    </source>
</evidence>
<evidence type="ECO:0000256" key="2">
    <source>
        <dbReference type="ARBA" id="ARBA00004496"/>
    </source>
</evidence>
<feature type="domain" description="CFAP65-like ninth Ig-like" evidence="11">
    <location>
        <begin position="1099"/>
        <end position="1271"/>
    </location>
</feature>
<feature type="compositionally biased region" description="Polar residues" evidence="7">
    <location>
        <begin position="1542"/>
        <end position="1551"/>
    </location>
</feature>
<dbReference type="Pfam" id="PF25248">
    <property type="entry name" value="Ig_CFAP65_8th"/>
    <property type="match status" value="1"/>
</dbReference>
<evidence type="ECO:0000313" key="15">
    <source>
        <dbReference type="Proteomes" id="UP000674318"/>
    </source>
</evidence>
<evidence type="ECO:0000259" key="9">
    <source>
        <dbReference type="Pfam" id="PF24291"/>
    </source>
</evidence>
<reference evidence="14 15" key="1">
    <citation type="submission" date="2021-02" db="EMBL/GenBank/DDBJ databases">
        <title>Porcisia hertigi Genome sequencing and assembly.</title>
        <authorList>
            <person name="Almutairi H."/>
            <person name="Gatherer D."/>
        </authorList>
    </citation>
    <scope>NUCLEOTIDE SEQUENCE [LARGE SCALE GENOMIC DNA]</scope>
    <source>
        <strain evidence="14 15">C119</strain>
    </source>
</reference>
<feature type="domain" description="HYDIN/VesB/CFA65-like Ig-like" evidence="8">
    <location>
        <begin position="128"/>
        <end position="215"/>
    </location>
</feature>
<evidence type="ECO:0000256" key="1">
    <source>
        <dbReference type="ARBA" id="ARBA00004230"/>
    </source>
</evidence>
<evidence type="ECO:0000256" key="6">
    <source>
        <dbReference type="ARBA" id="ARBA00023273"/>
    </source>
</evidence>
<keyword evidence="4" id="KW-0282">Flagellum</keyword>
<name>A0A836HTC5_9TRYP</name>
<dbReference type="EMBL" id="JAFJZO010000036">
    <property type="protein sequence ID" value="KAG5490170.1"/>
    <property type="molecule type" value="Genomic_DNA"/>
</dbReference>
<dbReference type="InterPro" id="IPR056344">
    <property type="entry name" value="Ig_CFAP65-like_9th"/>
</dbReference>
<dbReference type="InterPro" id="IPR056305">
    <property type="entry name" value="Ig_CFAP65_10th"/>
</dbReference>
<evidence type="ECO:0000259" key="8">
    <source>
        <dbReference type="Pfam" id="PF22544"/>
    </source>
</evidence>
<evidence type="ECO:0000259" key="12">
    <source>
        <dbReference type="Pfam" id="PF25248"/>
    </source>
</evidence>
<proteinExistence type="predicted"/>
<evidence type="ECO:0000256" key="5">
    <source>
        <dbReference type="ARBA" id="ARBA00023069"/>
    </source>
</evidence>
<dbReference type="InterPro" id="IPR052614">
    <property type="entry name" value="CFAP65"/>
</dbReference>
<feature type="region of interest" description="Disordered" evidence="7">
    <location>
        <begin position="1522"/>
        <end position="1553"/>
    </location>
</feature>
<dbReference type="RefSeq" id="XP_067752498.1">
    <property type="nucleotide sequence ID" value="XM_067896341.1"/>
</dbReference>
<dbReference type="Pfam" id="PF24507">
    <property type="entry name" value="Ig_CFAP65_4th"/>
    <property type="match status" value="1"/>
</dbReference>
<sequence>MQSLNDGSNMTDLLSRKERREQRRRALGVDCVDCLTWKDWVPGKEYTRKILVKNIDRDSRTVQLSLPANRKVFMTPFPEPIALSSGVSHEIVIIFRPKELVELHDAVTITVEGRGSFQVRLDCLTPYAKLQLPSNHDFGYCPVGTTAHAQVQLRNSGTAPVEFSWEVSAPFCILPSHAVLDEGDVMQIALLFTPTEACTMVAKAVCRLTGTDKVIATLKVSGIGKHPYICFQDPSAEEGTLAVQMEAQHSSCSKLIHLRNPSPVPVSVRIRRVDQNLVCAFRLSIEGKVEVKQNDPNDDDAIIIPRGGVQLVRIHYTPSSPGAINFNTFQFNCAHGNSLQLELSGMTLGPRVTASSSTFDYGAVDLEHLPTVKQRTHHLILRNTSTTDANFVWMNTSPGAAFLVEPHRGVVAAQSSLQVAITFQPTHPILYYRRLHLLIEGAKDAVVVDVLGGAYTSALRPPMLTLKDVEAARLRMERGLGLLTPEELASVAAAAAAGVEPRGSEKESGQQKGLKSAATASVLRTWRRIEEEVRSPSVGMRETKRKLRVPLCNLETPNGSVSIDTHFGIDAKALYTFGGAGSTANDSRGQLVTIMNTSEAAAVATWSLPAAHLCPYVLVPAQQFVPPNGSAVFQLQCNSAVNDELPAACTLECYVNYDSMSAFYLAPDACVLPPQCFTVTCTNSVIGTSASAKQGSKQQHRGASSQISCPREVRLPACCHGSSSYQVIALQNKASTPVRYEVTGITLNQVSAVVAPPNTTPVAQGLEGSQAVAQQGAVDMGEAIFSMFPTEGVVPARGRHLLVVKFNPRDTAQYAATAAFLFNANRPNSTTTSPADTMRLSLFGEVCLPQLQWHKAGASLTAPLDMLALPLTCISGEAPQSVWLRNPTVLSVQFSLVPSAELLGVVRMEPERGTVPGGMRLPVKIFFSPQQPRVYDGFLWLYVQNSPEGIAATKATQQQYCQRLRVRGEGVRADVEMEPRIIDAGEATDTREQQVALTLYNSGYCDVQYDVRTVMVHTGQSGTAAAVVPRLHNSRGVLPARTHTTVLVAAQPAPGLTEFIVYAIVSGLSTVLADVPNASTVEEAELHPHCRWRLRAAHPAVQVVDVDFPGVARPLAWQQLSLNAINAQLATDALEPADSSSGSNASFQHYVNGLEPISMDLGVAHVDDSAVRLTVSLRNTGDCPAPFDVMLPTQHEANREHWCLENTELEDLYYIIHRGLLTVTPQQGSIEVGQTVKLEVCYVHEEVGVHRLPMVLRVGRGGRRVAVVLEGRTLPPEVRALDFHHENVYELMPVALGDMEPPLQFITATNPFDEPVEYSVDLATLEEHTREHYGFPVFQCVDPQGTVSPRGTVHIGFYFRPLEVKEYRVSVLVQVAEGEGYYVDLIGRGYHPRKAPATSVMQWIDKALMQIPTAPPALGARAPAALLSNDVCTLGAVPYFALCRRTCTLHLAADCLTAMRYTWHAFHPQRGDAQIVLHPSEGVVQPGKEQMFRILFYAGSTSQVLERLMTCTVIPCAASRDGKEKRRDATGGHLARHAAATSRPSSNSSRHGGSGAVTLNLLFQARVMPRDDYEALYGSDKLNVAYTPALYHSHLDPMLSSAPSTAASQTTASPASSTEVRFVKTIMDELIRNVVTAPAVQNSFTALLAPRHVTYAKMKVLHAAKKASTQVLSATPPQAAAAAAEPGKQHASSAVATEEVLEELLRNALAEAVASV</sequence>
<dbReference type="InterPro" id="IPR057470">
    <property type="entry name" value="Ig_CFAP65_7th"/>
</dbReference>
<organism evidence="14 15">
    <name type="scientific">Porcisia hertigi</name>
    <dbReference type="NCBI Taxonomy" id="2761500"/>
    <lineage>
        <taxon>Eukaryota</taxon>
        <taxon>Discoba</taxon>
        <taxon>Euglenozoa</taxon>
        <taxon>Kinetoplastea</taxon>
        <taxon>Metakinetoplastina</taxon>
        <taxon>Trypanosomatida</taxon>
        <taxon>Trypanosomatidae</taxon>
        <taxon>Leishmaniinae</taxon>
        <taxon>Porcisia</taxon>
    </lineage>
</organism>
<keyword evidence="3" id="KW-0963">Cytoplasm</keyword>
<feature type="domain" description="CFAP65 tenth Ig-like" evidence="9">
    <location>
        <begin position="1277"/>
        <end position="1394"/>
    </location>
</feature>
<dbReference type="InterPro" id="IPR058536">
    <property type="entry name" value="Ig_CFAP65_4th"/>
</dbReference>
<evidence type="ECO:0000259" key="13">
    <source>
        <dbReference type="Pfam" id="PF25249"/>
    </source>
</evidence>